<dbReference type="Proteomes" id="UP000308713">
    <property type="component" value="Unassembled WGS sequence"/>
</dbReference>
<dbReference type="GO" id="GO:0016740">
    <property type="term" value="F:transferase activity"/>
    <property type="evidence" value="ECO:0007669"/>
    <property type="project" value="UniProtKB-KW"/>
</dbReference>
<feature type="transmembrane region" description="Helical" evidence="1">
    <location>
        <begin position="123"/>
        <end position="144"/>
    </location>
</feature>
<evidence type="ECO:0000256" key="1">
    <source>
        <dbReference type="SAM" id="Phobius"/>
    </source>
</evidence>
<keyword evidence="3" id="KW-1185">Reference proteome</keyword>
<organism evidence="2 3">
    <name type="scientific">Allotamlana fucoidanivorans</name>
    <dbReference type="NCBI Taxonomy" id="2583814"/>
    <lineage>
        <taxon>Bacteria</taxon>
        <taxon>Pseudomonadati</taxon>
        <taxon>Bacteroidota</taxon>
        <taxon>Flavobacteriia</taxon>
        <taxon>Flavobacteriales</taxon>
        <taxon>Flavobacteriaceae</taxon>
        <taxon>Allotamlana</taxon>
    </lineage>
</organism>
<dbReference type="EMBL" id="VDCS01000012">
    <property type="protein sequence ID" value="TNJ42940.1"/>
    <property type="molecule type" value="Genomic_DNA"/>
</dbReference>
<name>A0A5C4SHM7_9FLAO</name>
<comment type="caution">
    <text evidence="2">The sequence shown here is derived from an EMBL/GenBank/DDBJ whole genome shotgun (WGS) entry which is preliminary data.</text>
</comment>
<dbReference type="RefSeq" id="WP_139698233.1">
    <property type="nucleotide sequence ID" value="NZ_CP074074.1"/>
</dbReference>
<accession>A0A5C4SHM7</accession>
<dbReference type="AlphaFoldDB" id="A0A5C4SHM7"/>
<keyword evidence="2" id="KW-0808">Transferase</keyword>
<feature type="transmembrane region" description="Helical" evidence="1">
    <location>
        <begin position="12"/>
        <end position="30"/>
    </location>
</feature>
<keyword evidence="1" id="KW-0812">Transmembrane</keyword>
<reference evidence="2 3" key="1">
    <citation type="submission" date="2019-05" db="EMBL/GenBank/DDBJ databases">
        <title>Tamlana fucoidanivorans sp. nov., isolated from the surface of algae collected from Fujian province in China.</title>
        <authorList>
            <person name="Li J."/>
        </authorList>
    </citation>
    <scope>NUCLEOTIDE SEQUENCE [LARGE SCALE GENOMIC DNA]</scope>
    <source>
        <strain evidence="2 3">CW2-9</strain>
    </source>
</reference>
<keyword evidence="1" id="KW-1133">Transmembrane helix</keyword>
<dbReference type="Pfam" id="PF04143">
    <property type="entry name" value="Sulf_transp"/>
    <property type="match status" value="1"/>
</dbReference>
<evidence type="ECO:0000313" key="2">
    <source>
        <dbReference type="EMBL" id="TNJ42940.1"/>
    </source>
</evidence>
<feature type="transmembrane region" description="Helical" evidence="1">
    <location>
        <begin position="51"/>
        <end position="69"/>
    </location>
</feature>
<gene>
    <name evidence="2" type="ORF">FGF67_13195</name>
</gene>
<feature type="transmembrane region" description="Helical" evidence="1">
    <location>
        <begin position="89"/>
        <end position="116"/>
    </location>
</feature>
<protein>
    <submittedName>
        <fullName evidence="2">Sulfurtransferase</fullName>
    </submittedName>
</protein>
<sequence>MGPLLPNGFIPFEWDSIIAIIIGIAFGFVLESSGFSSSRKLAGVFYGYDFAVLKVFFTAAAVSVIGIYYMDYLGYLDITQLYIHPTYLWGAIIGGVIMGVGFVAGGFCPGTSLCAVAIGKLDAWVYVFGIMIGVFLFSELFPLFEPIYDGYFLGNITLIDSFGWNPYWIIFIFAIIAVVSFVIADIIRKRVKKVFYE</sequence>
<evidence type="ECO:0000313" key="3">
    <source>
        <dbReference type="Proteomes" id="UP000308713"/>
    </source>
</evidence>
<keyword evidence="1" id="KW-0472">Membrane</keyword>
<proteinExistence type="predicted"/>
<feature type="transmembrane region" description="Helical" evidence="1">
    <location>
        <begin position="164"/>
        <end position="187"/>
    </location>
</feature>
<dbReference type="OrthoDB" id="1450994at2"/>
<dbReference type="InterPro" id="IPR007272">
    <property type="entry name" value="Sulf_transp_TsuA/YedE"/>
</dbReference>